<dbReference type="Proteomes" id="UP001153404">
    <property type="component" value="Unassembled WGS sequence"/>
</dbReference>
<evidence type="ECO:0000313" key="1">
    <source>
        <dbReference type="EMBL" id="MDG0813377.1"/>
    </source>
</evidence>
<proteinExistence type="predicted"/>
<dbReference type="RefSeq" id="WP_277537269.1">
    <property type="nucleotide sequence ID" value="NZ_JAPDIA010000008.1"/>
</dbReference>
<evidence type="ECO:0000313" key="2">
    <source>
        <dbReference type="Proteomes" id="UP001153404"/>
    </source>
</evidence>
<comment type="caution">
    <text evidence="1">The sequence shown here is derived from an EMBL/GenBank/DDBJ whole genome shotgun (WGS) entry which is preliminary data.</text>
</comment>
<dbReference type="InterPro" id="IPR004375">
    <property type="entry name" value="NanQ/TabA/YiaL"/>
</dbReference>
<dbReference type="PANTHER" id="PTHR34986">
    <property type="entry name" value="EVOLVED BETA-GALACTOSIDASE SUBUNIT BETA"/>
    <property type="match status" value="1"/>
</dbReference>
<dbReference type="PANTHER" id="PTHR34986:SF1">
    <property type="entry name" value="PROTEIN YIAL"/>
    <property type="match status" value="1"/>
</dbReference>
<reference evidence="1" key="1">
    <citation type="submission" date="2022-10" db="EMBL/GenBank/DDBJ databases">
        <title>Comparative genomic analysis of Cohnella hashimotonis sp. nov., isolated from the International Space Station.</title>
        <authorList>
            <person name="Simpson A."/>
            <person name="Venkateswaran K."/>
        </authorList>
    </citation>
    <scope>NUCLEOTIDE SEQUENCE</scope>
    <source>
        <strain evidence="1">DSM 28161</strain>
    </source>
</reference>
<organism evidence="1 2">
    <name type="scientific">Cohnella rhizosphaerae</name>
    <dbReference type="NCBI Taxonomy" id="1457232"/>
    <lineage>
        <taxon>Bacteria</taxon>
        <taxon>Bacillati</taxon>
        <taxon>Bacillota</taxon>
        <taxon>Bacilli</taxon>
        <taxon>Bacillales</taxon>
        <taxon>Paenibacillaceae</taxon>
        <taxon>Cohnella</taxon>
    </lineage>
</organism>
<dbReference type="Gene3D" id="2.60.120.370">
    <property type="entry name" value="YhcH/YjgK/YiaL"/>
    <property type="match status" value="1"/>
</dbReference>
<protein>
    <submittedName>
        <fullName evidence="1">YhcH/YjgK/YiaL family protein</fullName>
    </submittedName>
</protein>
<dbReference type="Pfam" id="PF04074">
    <property type="entry name" value="DUF386"/>
    <property type="match status" value="1"/>
</dbReference>
<dbReference type="InterPro" id="IPR037012">
    <property type="entry name" value="NanQ/TabA/YiaL_sf"/>
</dbReference>
<sequence length="158" mass="17404">MMAGWLENWAGQWAAAPAGLSRAMAFLRETDFGSMPAGRIELEGERMYALLSESVTRSPEAALGEAHGVYADVHYVLDGAERIGFAPAADGTKVKQDLLKTEDVVLYDRLVQESCLYLRKGMYAVFLPGEIHRPGMHIDAPASIRKVVVKIRLDRLNA</sequence>
<dbReference type="GO" id="GO:0005829">
    <property type="term" value="C:cytosol"/>
    <property type="evidence" value="ECO:0007669"/>
    <property type="project" value="TreeGrafter"/>
</dbReference>
<name>A0A9X4KYQ8_9BACL</name>
<accession>A0A9X4KYQ8</accession>
<keyword evidence="2" id="KW-1185">Reference proteome</keyword>
<gene>
    <name evidence="1" type="ORF">OMP40_31910</name>
</gene>
<dbReference type="SUPFAM" id="SSF51197">
    <property type="entry name" value="Clavaminate synthase-like"/>
    <property type="match status" value="1"/>
</dbReference>
<dbReference type="NCBIfam" id="TIGR00022">
    <property type="entry name" value="YhcH/YjgK/YiaL family protein"/>
    <property type="match status" value="1"/>
</dbReference>
<dbReference type="AlphaFoldDB" id="A0A9X4KYQ8"/>
<dbReference type="EMBL" id="JAPDIA010000008">
    <property type="protein sequence ID" value="MDG0813377.1"/>
    <property type="molecule type" value="Genomic_DNA"/>
</dbReference>